<keyword evidence="1" id="KW-0472">Membrane</keyword>
<accession>A0A327QYU1</accession>
<protein>
    <recommendedName>
        <fullName evidence="4">Heavy-metal resistance protein</fullName>
    </recommendedName>
</protein>
<dbReference type="AlphaFoldDB" id="A0A327QYU1"/>
<feature type="transmembrane region" description="Helical" evidence="1">
    <location>
        <begin position="12"/>
        <end position="32"/>
    </location>
</feature>
<dbReference type="RefSeq" id="WP_111597021.1">
    <property type="nucleotide sequence ID" value="NZ_QLLL01000002.1"/>
</dbReference>
<dbReference type="Proteomes" id="UP000249547">
    <property type="component" value="Unassembled WGS sequence"/>
</dbReference>
<sequence length="167" mass="19281">MITPRTRGRLLVLLVVVLLITNIAMLIFFVFLKPDPRNRGGRGDYVVEYLKDKVGFDTTQIAQFKALREKHNTNMQPYFTQIRADKDKLYKNLYKGNALPDSVLYPLTDSIGRDQAVIERALFKHFNEIRSICTPEQQPAFDSLLTRLFRRMPGGNGGPPPKWKENR</sequence>
<comment type="caution">
    <text evidence="2">The sequence shown here is derived from an EMBL/GenBank/DDBJ whole genome shotgun (WGS) entry which is preliminary data.</text>
</comment>
<name>A0A327QYU1_9BACT</name>
<dbReference type="OrthoDB" id="595025at2"/>
<gene>
    <name evidence="2" type="ORF">LX64_01583</name>
</gene>
<dbReference type="Gene3D" id="1.20.120.1490">
    <property type="match status" value="1"/>
</dbReference>
<proteinExistence type="predicted"/>
<dbReference type="EMBL" id="QLLL01000002">
    <property type="protein sequence ID" value="RAJ08928.1"/>
    <property type="molecule type" value="Genomic_DNA"/>
</dbReference>
<evidence type="ECO:0008006" key="4">
    <source>
        <dbReference type="Google" id="ProtNLM"/>
    </source>
</evidence>
<reference evidence="2 3" key="1">
    <citation type="submission" date="2018-06" db="EMBL/GenBank/DDBJ databases">
        <title>Genomic Encyclopedia of Archaeal and Bacterial Type Strains, Phase II (KMG-II): from individual species to whole genera.</title>
        <authorList>
            <person name="Goeker M."/>
        </authorList>
    </citation>
    <scope>NUCLEOTIDE SEQUENCE [LARGE SCALE GENOMIC DNA]</scope>
    <source>
        <strain evidence="2 3">DSM 23857</strain>
    </source>
</reference>
<keyword evidence="3" id="KW-1185">Reference proteome</keyword>
<keyword evidence="1" id="KW-0812">Transmembrane</keyword>
<keyword evidence="1" id="KW-1133">Transmembrane helix</keyword>
<evidence type="ECO:0000256" key="1">
    <source>
        <dbReference type="SAM" id="Phobius"/>
    </source>
</evidence>
<evidence type="ECO:0000313" key="2">
    <source>
        <dbReference type="EMBL" id="RAJ08928.1"/>
    </source>
</evidence>
<organism evidence="2 3">
    <name type="scientific">Chitinophaga skermanii</name>
    <dbReference type="NCBI Taxonomy" id="331697"/>
    <lineage>
        <taxon>Bacteria</taxon>
        <taxon>Pseudomonadati</taxon>
        <taxon>Bacteroidota</taxon>
        <taxon>Chitinophagia</taxon>
        <taxon>Chitinophagales</taxon>
        <taxon>Chitinophagaceae</taxon>
        <taxon>Chitinophaga</taxon>
    </lineage>
</organism>
<evidence type="ECO:0000313" key="3">
    <source>
        <dbReference type="Proteomes" id="UP000249547"/>
    </source>
</evidence>